<dbReference type="EMBL" id="CP119935">
    <property type="protein sequence ID" value="WFD02931.1"/>
    <property type="molecule type" value="Genomic_DNA"/>
</dbReference>
<keyword evidence="1" id="KW-0472">Membrane</keyword>
<evidence type="ECO:0000313" key="3">
    <source>
        <dbReference type="Proteomes" id="UP001214603"/>
    </source>
</evidence>
<organism evidence="2 3">
    <name type="scientific">Malassezia obtusa</name>
    <dbReference type="NCBI Taxonomy" id="76774"/>
    <lineage>
        <taxon>Eukaryota</taxon>
        <taxon>Fungi</taxon>
        <taxon>Dikarya</taxon>
        <taxon>Basidiomycota</taxon>
        <taxon>Ustilaginomycotina</taxon>
        <taxon>Malasseziomycetes</taxon>
        <taxon>Malasseziales</taxon>
        <taxon>Malasseziaceae</taxon>
        <taxon>Malassezia</taxon>
    </lineage>
</organism>
<keyword evidence="1" id="KW-0812">Transmembrane</keyword>
<accession>A0AAF0IWD8</accession>
<dbReference type="Proteomes" id="UP001214603">
    <property type="component" value="Chromosome 2"/>
</dbReference>
<gene>
    <name evidence="2" type="ORF">MOBT1_001620</name>
</gene>
<reference evidence="2" key="1">
    <citation type="submission" date="2023-03" db="EMBL/GenBank/DDBJ databases">
        <title>Mating type loci evolution in Malassezia.</title>
        <authorList>
            <person name="Coelho M.A."/>
        </authorList>
    </citation>
    <scope>NUCLEOTIDE SEQUENCE</scope>
    <source>
        <strain evidence="2">CBS 7876</strain>
    </source>
</reference>
<dbReference type="AlphaFoldDB" id="A0AAF0IWD8"/>
<name>A0AAF0IWD8_9BASI</name>
<evidence type="ECO:0008006" key="4">
    <source>
        <dbReference type="Google" id="ProtNLM"/>
    </source>
</evidence>
<keyword evidence="3" id="KW-1185">Reference proteome</keyword>
<feature type="transmembrane region" description="Helical" evidence="1">
    <location>
        <begin position="130"/>
        <end position="156"/>
    </location>
</feature>
<evidence type="ECO:0000256" key="1">
    <source>
        <dbReference type="SAM" id="Phobius"/>
    </source>
</evidence>
<keyword evidence="1" id="KW-1133">Transmembrane helix</keyword>
<protein>
    <recommendedName>
        <fullName evidence="4">Protein BIG1</fullName>
    </recommendedName>
</protein>
<sequence>MPSFVSLLDSQHSLRKRMLQAPHQMVLPALDQSAGSFSDALEHAILSKCHAWRASSHHDFDSAQPTLVKIHAQGASENEIVRTLQQVDELFPSHAIVMSASAPSRLHKRFIPVQPQQMQSRGKFLERYQLFSSSTVLSLGVVVFLLFFVLIAVNLLSTTETPDKLGSGKSVSQDKKRQ</sequence>
<evidence type="ECO:0000313" key="2">
    <source>
        <dbReference type="EMBL" id="WFD02931.1"/>
    </source>
</evidence>
<proteinExistence type="predicted"/>